<evidence type="ECO:0000313" key="2">
    <source>
        <dbReference type="Proteomes" id="UP000064715"/>
    </source>
</evidence>
<reference evidence="2" key="1">
    <citation type="submission" date="2016-01" db="EMBL/GenBank/DDBJ databases">
        <title>WGS of SAMN04407783.</title>
        <authorList>
            <person name="Adams M."/>
            <person name="Sutton G."/>
            <person name="Nelson K."/>
            <person name="Thaden J."/>
            <person name="Fowler V."/>
            <person name="Mccorrison J."/>
            <person name="Sanka R."/>
            <person name="Brinkac L."/>
            <person name="Nierman W."/>
        </authorList>
    </citation>
    <scope>NUCLEOTIDE SEQUENCE [LARGE SCALE GENOMIC DNA]</scope>
    <source>
        <strain evidence="2">GN04363</strain>
    </source>
</reference>
<accession>A0A0X4ESV7</accession>
<dbReference type="Proteomes" id="UP000064715">
    <property type="component" value="Unassembled WGS sequence"/>
</dbReference>
<dbReference type="OrthoDB" id="5186494at2"/>
<comment type="caution">
    <text evidence="1">The sequence shown here is derived from an EMBL/GenBank/DDBJ whole genome shotgun (WGS) entry which is preliminary data.</text>
</comment>
<gene>
    <name evidence="1" type="ORF">AWI28_15020</name>
</gene>
<evidence type="ECO:0000313" key="1">
    <source>
        <dbReference type="EMBL" id="KUQ84797.1"/>
    </source>
</evidence>
<organism evidence="1 2">
    <name type="scientific">Enterobacter genomosp. O</name>
    <dbReference type="NCBI Taxonomy" id="2364150"/>
    <lineage>
        <taxon>Bacteria</taxon>
        <taxon>Pseudomonadati</taxon>
        <taxon>Pseudomonadota</taxon>
        <taxon>Gammaproteobacteria</taxon>
        <taxon>Enterobacterales</taxon>
        <taxon>Enterobacteriaceae</taxon>
        <taxon>Enterobacter</taxon>
        <taxon>Enterobacter cloacae complex</taxon>
        <taxon>Enterobacter cloacae complex clade O</taxon>
    </lineage>
</organism>
<proteinExistence type="predicted"/>
<sequence length="239" mass="27678">MDVVGNYNFLFDQSKVVFDTMLDKLGPQPLVTSHNYLLDYDKLMVAIDDRPEVTVLNLAVKEYQFALYALCSGQYRYAFGGLRLFFELMLSVVQFSAHEIDYHLWYKDKKDLNWTALKNQETGIFSINFIRAFNPDLADRGKQYSAIAESVYRECSEFVHGNAFTHHNLPNDISFNEEAFSAWHTKASIMRIAIIFAFTSRYLNHITPKKMLIIEPVIMEVLGHLQPIQDAFSKSHKEL</sequence>
<keyword evidence="2" id="KW-1185">Reference proteome</keyword>
<dbReference type="EMBL" id="LRCR01000010">
    <property type="protein sequence ID" value="KUQ84797.1"/>
    <property type="molecule type" value="Genomic_DNA"/>
</dbReference>
<dbReference type="AlphaFoldDB" id="A0A0X4ESV7"/>
<name>A0A0X4ESV7_9ENTR</name>
<dbReference type="RefSeq" id="WP_059310868.1">
    <property type="nucleotide sequence ID" value="NZ_LRCR01000010.1"/>
</dbReference>
<protein>
    <submittedName>
        <fullName evidence="1">Uncharacterized protein</fullName>
    </submittedName>
</protein>